<feature type="transmembrane region" description="Helical" evidence="19">
    <location>
        <begin position="64"/>
        <end position="84"/>
    </location>
</feature>
<keyword evidence="13 19" id="KW-1133">Transmembrane helix</keyword>
<evidence type="ECO:0000256" key="4">
    <source>
        <dbReference type="ARBA" id="ARBA00005189"/>
    </source>
</evidence>
<keyword evidence="10 18" id="KW-0808">Transferase</keyword>
<evidence type="ECO:0000256" key="11">
    <source>
        <dbReference type="ARBA" id="ARBA00022692"/>
    </source>
</evidence>
<keyword evidence="14" id="KW-0443">Lipid metabolism</keyword>
<evidence type="ECO:0000313" key="21">
    <source>
        <dbReference type="Proteomes" id="UP000434580"/>
    </source>
</evidence>
<keyword evidence="12 18" id="KW-0548">Nucleotidyltransferase</keyword>
<keyword evidence="9" id="KW-0444">Lipid biosynthesis</keyword>
<dbReference type="InterPro" id="IPR000374">
    <property type="entry name" value="PC_trans"/>
</dbReference>
<feature type="transmembrane region" description="Helical" evidence="19">
    <location>
        <begin position="192"/>
        <end position="212"/>
    </location>
</feature>
<evidence type="ECO:0000256" key="14">
    <source>
        <dbReference type="ARBA" id="ARBA00023098"/>
    </source>
</evidence>
<comment type="pathway">
    <text evidence="3 18">Phospholipid metabolism; CDP-diacylglycerol biosynthesis; CDP-diacylglycerol from sn-glycerol 3-phosphate: step 3/3.</text>
</comment>
<evidence type="ECO:0000256" key="18">
    <source>
        <dbReference type="RuleBase" id="RU003938"/>
    </source>
</evidence>
<dbReference type="EMBL" id="CACSII010000018">
    <property type="protein sequence ID" value="CAA0115625.1"/>
    <property type="molecule type" value="Genomic_DNA"/>
</dbReference>
<protein>
    <recommendedName>
        <fullName evidence="7 18">Phosphatidate cytidylyltransferase</fullName>
        <ecNumber evidence="6 18">2.7.7.41</ecNumber>
    </recommendedName>
</protein>
<dbReference type="Proteomes" id="UP000434580">
    <property type="component" value="Unassembled WGS sequence"/>
</dbReference>
<comment type="subcellular location">
    <subcellularLocation>
        <location evidence="2">Cell membrane</location>
        <topology evidence="2">Multi-pass membrane protein</topology>
    </subcellularLocation>
</comment>
<comment type="catalytic activity">
    <reaction evidence="1 18">
        <text>a 1,2-diacyl-sn-glycero-3-phosphate + CTP + H(+) = a CDP-1,2-diacyl-sn-glycerol + diphosphate</text>
        <dbReference type="Rhea" id="RHEA:16229"/>
        <dbReference type="ChEBI" id="CHEBI:15378"/>
        <dbReference type="ChEBI" id="CHEBI:33019"/>
        <dbReference type="ChEBI" id="CHEBI:37563"/>
        <dbReference type="ChEBI" id="CHEBI:58332"/>
        <dbReference type="ChEBI" id="CHEBI:58608"/>
        <dbReference type="EC" id="2.7.7.41"/>
    </reaction>
</comment>
<name>A0A5S9QE01_9GAMM</name>
<dbReference type="GO" id="GO:0016024">
    <property type="term" value="P:CDP-diacylglycerol biosynthetic process"/>
    <property type="evidence" value="ECO:0007669"/>
    <property type="project" value="UniProtKB-UniPathway"/>
</dbReference>
<feature type="transmembrane region" description="Helical" evidence="19">
    <location>
        <begin position="153"/>
        <end position="172"/>
    </location>
</feature>
<evidence type="ECO:0000256" key="15">
    <source>
        <dbReference type="ARBA" id="ARBA00023136"/>
    </source>
</evidence>
<evidence type="ECO:0000256" key="9">
    <source>
        <dbReference type="ARBA" id="ARBA00022516"/>
    </source>
</evidence>
<dbReference type="PROSITE" id="PS01315">
    <property type="entry name" value="CDS"/>
    <property type="match status" value="1"/>
</dbReference>
<evidence type="ECO:0000256" key="12">
    <source>
        <dbReference type="ARBA" id="ARBA00022695"/>
    </source>
</evidence>
<evidence type="ECO:0000256" key="1">
    <source>
        <dbReference type="ARBA" id="ARBA00001698"/>
    </source>
</evidence>
<organism evidence="20 21">
    <name type="scientific">BD1-7 clade bacterium</name>
    <dbReference type="NCBI Taxonomy" id="2029982"/>
    <lineage>
        <taxon>Bacteria</taxon>
        <taxon>Pseudomonadati</taxon>
        <taxon>Pseudomonadota</taxon>
        <taxon>Gammaproteobacteria</taxon>
        <taxon>Cellvibrionales</taxon>
        <taxon>Spongiibacteraceae</taxon>
        <taxon>BD1-7 clade</taxon>
    </lineage>
</organism>
<sequence>MAVETRPIMLKQRVITAIVLVTFILAALFLLPTHLFQLLIAAGFMLGGWEWARMSGLTSHVGRAVYAVMVLGLSLMLLQYTGIWDGSVDLLKLRDAMGAACLFWSIALLWVMGYPGSAGFWGAPWVRLIMGFIIICSPVAALSYLVSLNDGRWFFIYLVGVVASADIGAYFAGKQFGKSKLAPKVSPGKSWAGFFGGMASSAIFSFVCGQAFNVVGLAPMALVAVTAVTFLASVLGDLVESMVKRHSGIKDSSQLLPGHGGIMDRIDSVSAAAPVFVLLSILLQVGS</sequence>
<evidence type="ECO:0000256" key="5">
    <source>
        <dbReference type="ARBA" id="ARBA00010185"/>
    </source>
</evidence>
<accession>A0A5S9QE01</accession>
<keyword evidence="15 19" id="KW-0472">Membrane</keyword>
<keyword evidence="16" id="KW-0594">Phospholipid biosynthesis</keyword>
<dbReference type="PANTHER" id="PTHR46382:SF1">
    <property type="entry name" value="PHOSPHATIDATE CYTIDYLYLTRANSFERASE"/>
    <property type="match status" value="1"/>
</dbReference>
<proteinExistence type="inferred from homology"/>
<dbReference type="UniPathway" id="UPA00557">
    <property type="reaction ID" value="UER00614"/>
</dbReference>
<gene>
    <name evidence="20" type="primary">cdsA</name>
    <name evidence="20" type="ORF">DPBNPPHM_01966</name>
</gene>
<dbReference type="GO" id="GO:0005886">
    <property type="term" value="C:plasma membrane"/>
    <property type="evidence" value="ECO:0007669"/>
    <property type="project" value="UniProtKB-SubCell"/>
</dbReference>
<feature type="transmembrane region" description="Helical" evidence="19">
    <location>
        <begin position="96"/>
        <end position="113"/>
    </location>
</feature>
<evidence type="ECO:0000256" key="13">
    <source>
        <dbReference type="ARBA" id="ARBA00022989"/>
    </source>
</evidence>
<evidence type="ECO:0000256" key="8">
    <source>
        <dbReference type="ARBA" id="ARBA00022475"/>
    </source>
</evidence>
<comment type="similarity">
    <text evidence="5 18">Belongs to the CDS family.</text>
</comment>
<evidence type="ECO:0000256" key="10">
    <source>
        <dbReference type="ARBA" id="ARBA00022679"/>
    </source>
</evidence>
<evidence type="ECO:0000256" key="2">
    <source>
        <dbReference type="ARBA" id="ARBA00004651"/>
    </source>
</evidence>
<evidence type="ECO:0000256" key="3">
    <source>
        <dbReference type="ARBA" id="ARBA00005119"/>
    </source>
</evidence>
<keyword evidence="17" id="KW-1208">Phospholipid metabolism</keyword>
<evidence type="ECO:0000313" key="20">
    <source>
        <dbReference type="EMBL" id="CAA0115625.1"/>
    </source>
</evidence>
<dbReference type="Pfam" id="PF01148">
    <property type="entry name" value="CTP_transf_1"/>
    <property type="match status" value="1"/>
</dbReference>
<comment type="pathway">
    <text evidence="4">Lipid metabolism.</text>
</comment>
<dbReference type="GO" id="GO:0004605">
    <property type="term" value="F:phosphatidate cytidylyltransferase activity"/>
    <property type="evidence" value="ECO:0007669"/>
    <property type="project" value="UniProtKB-EC"/>
</dbReference>
<dbReference type="PANTHER" id="PTHR46382">
    <property type="entry name" value="PHOSPHATIDATE CYTIDYLYLTRANSFERASE"/>
    <property type="match status" value="1"/>
</dbReference>
<evidence type="ECO:0000256" key="16">
    <source>
        <dbReference type="ARBA" id="ARBA00023209"/>
    </source>
</evidence>
<feature type="transmembrane region" description="Helical" evidence="19">
    <location>
        <begin position="218"/>
        <end position="239"/>
    </location>
</feature>
<evidence type="ECO:0000256" key="7">
    <source>
        <dbReference type="ARBA" id="ARBA00019373"/>
    </source>
</evidence>
<reference evidence="20 21" key="1">
    <citation type="submission" date="2019-11" db="EMBL/GenBank/DDBJ databases">
        <authorList>
            <person name="Holert J."/>
        </authorList>
    </citation>
    <scope>NUCLEOTIDE SEQUENCE [LARGE SCALE GENOMIC DNA]</scope>
    <source>
        <strain evidence="20">BC5_2</strain>
    </source>
</reference>
<keyword evidence="8" id="KW-1003">Cell membrane</keyword>
<keyword evidence="11 18" id="KW-0812">Transmembrane</keyword>
<evidence type="ECO:0000256" key="6">
    <source>
        <dbReference type="ARBA" id="ARBA00012487"/>
    </source>
</evidence>
<evidence type="ECO:0000256" key="17">
    <source>
        <dbReference type="ARBA" id="ARBA00023264"/>
    </source>
</evidence>
<evidence type="ECO:0000256" key="19">
    <source>
        <dbReference type="SAM" id="Phobius"/>
    </source>
</evidence>
<dbReference type="AlphaFoldDB" id="A0A5S9QE01"/>
<dbReference type="EC" id="2.7.7.41" evidence="6 18"/>
<feature type="transmembrane region" description="Helical" evidence="19">
    <location>
        <begin position="125"/>
        <end position="147"/>
    </location>
</feature>